<comment type="caution">
    <text evidence="1">The sequence shown here is derived from an EMBL/GenBank/DDBJ whole genome shotgun (WGS) entry which is preliminary data.</text>
</comment>
<dbReference type="OrthoDB" id="6304433at2759"/>
<sequence length="82" mass="9472">MNCCRKYQNILTKTKPFKDCQHIFTICSAANLENHYIIYTILLHLLSPKSATDRATQVGCDFAYTNKTVVPAIYILCFYNYP</sequence>
<dbReference type="Proteomes" id="UP000748531">
    <property type="component" value="Unassembled WGS sequence"/>
</dbReference>
<name>A0A8J4WFW4_9TREM</name>
<organism evidence="1 2">
    <name type="scientific">Paragonimus heterotremus</name>
    <dbReference type="NCBI Taxonomy" id="100268"/>
    <lineage>
        <taxon>Eukaryota</taxon>
        <taxon>Metazoa</taxon>
        <taxon>Spiralia</taxon>
        <taxon>Lophotrochozoa</taxon>
        <taxon>Platyhelminthes</taxon>
        <taxon>Trematoda</taxon>
        <taxon>Digenea</taxon>
        <taxon>Plagiorchiida</taxon>
        <taxon>Troglotremata</taxon>
        <taxon>Troglotrematidae</taxon>
        <taxon>Paragonimus</taxon>
    </lineage>
</organism>
<accession>A0A8J4WFW4</accession>
<reference evidence="1" key="1">
    <citation type="submission" date="2019-05" db="EMBL/GenBank/DDBJ databases">
        <title>Annotation for the trematode Paragonimus heterotremus.</title>
        <authorList>
            <person name="Choi Y.-J."/>
        </authorList>
    </citation>
    <scope>NUCLEOTIDE SEQUENCE</scope>
    <source>
        <strain evidence="1">LC</strain>
    </source>
</reference>
<protein>
    <submittedName>
        <fullName evidence="1">Uncharacterized protein</fullName>
    </submittedName>
</protein>
<evidence type="ECO:0000313" key="1">
    <source>
        <dbReference type="EMBL" id="KAF5398379.1"/>
    </source>
</evidence>
<dbReference type="EMBL" id="LUCH01005072">
    <property type="protein sequence ID" value="KAF5398379.1"/>
    <property type="molecule type" value="Genomic_DNA"/>
</dbReference>
<keyword evidence="2" id="KW-1185">Reference proteome</keyword>
<dbReference type="AlphaFoldDB" id="A0A8J4WFW4"/>
<evidence type="ECO:0000313" key="2">
    <source>
        <dbReference type="Proteomes" id="UP000748531"/>
    </source>
</evidence>
<proteinExistence type="predicted"/>
<gene>
    <name evidence="1" type="ORF">PHET_08251</name>
</gene>